<dbReference type="EMBL" id="CAJJDM010000023">
    <property type="protein sequence ID" value="CAD8057125.1"/>
    <property type="molecule type" value="Genomic_DNA"/>
</dbReference>
<keyword evidence="1" id="KW-0175">Coiled coil</keyword>
<evidence type="ECO:0000256" key="1">
    <source>
        <dbReference type="SAM" id="Coils"/>
    </source>
</evidence>
<name>A0A8S1KT93_PARPR</name>
<sequence>MSLFSKKEQKKQPTQYLEFDSLAVKKYIYDSKKANEQSIKQEQYINDLRKAYDQQRVEIEPIFQKVEMLQIERKQLMDEVEQYKMSQMEILKKYEGEYQDKEKLMKECQKYKQQILALQKMQMPQEFQEKKCQELKESLFNTIKDIMNDFLESYNDQIGYENDDQDSAQLFHDLLQQIDDSILMFVENLPAQSSRQYQSEEVQHLKDQIEKTLQIVANLQSENQDLVVSLESEKQLKDKINNQKNTQQQLVSQLQNQIEQIVNEKKTIDQQYSEIQIKYQELSKEYQKLNQIKEDEKEKLKIELITLVNELQKEIQKIQQENSRLLQQIEDKNAEFNNKTEQFNNKIRDLETKLNHEELKFDQKSKEFLRNERELSQYKSEAAKLFENNNILQQQLDAFKEKRKQEKEIFDDQKDKYKQMKIQLQQQEQEYQAKITQFEEQILLLQQKTESTISTQLSINPEIIMEKELQISKLEQSNIELNQKNSELIQKLAENKIVINDLNHELEQQKLTNQQHLDKRAFALSELNRLEQQNQLLKQKTNDQNQIIKQLQMENQQISQFVKSSKQQPIQNMQKQILNQSISKTPMVEQNYLDSSMVSDAESQTSKQSKPPSILMKGLNYLKSTPQPIQNQQENQDIKIAATMIHKQTEELKQNLEQLYKCFLSTVLLSQNNEQEGKFLKFEREINECLKKTQDLNDNIEDFLIL</sequence>
<feature type="coiled-coil region" evidence="1">
    <location>
        <begin position="66"/>
        <end position="121"/>
    </location>
</feature>
<evidence type="ECO:0000313" key="2">
    <source>
        <dbReference type="EMBL" id="CAD8057125.1"/>
    </source>
</evidence>
<protein>
    <submittedName>
        <fullName evidence="2">Uncharacterized protein</fullName>
    </submittedName>
</protein>
<dbReference type="OMA" id="ATMIHKQ"/>
<feature type="coiled-coil region" evidence="1">
    <location>
        <begin position="202"/>
        <end position="554"/>
    </location>
</feature>
<evidence type="ECO:0000313" key="3">
    <source>
        <dbReference type="Proteomes" id="UP000688137"/>
    </source>
</evidence>
<organism evidence="2 3">
    <name type="scientific">Paramecium primaurelia</name>
    <dbReference type="NCBI Taxonomy" id="5886"/>
    <lineage>
        <taxon>Eukaryota</taxon>
        <taxon>Sar</taxon>
        <taxon>Alveolata</taxon>
        <taxon>Ciliophora</taxon>
        <taxon>Intramacronucleata</taxon>
        <taxon>Oligohymenophorea</taxon>
        <taxon>Peniculida</taxon>
        <taxon>Parameciidae</taxon>
        <taxon>Paramecium</taxon>
    </lineage>
</organism>
<accession>A0A8S1KT93</accession>
<keyword evidence="3" id="KW-1185">Reference proteome</keyword>
<dbReference type="Proteomes" id="UP000688137">
    <property type="component" value="Unassembled WGS sequence"/>
</dbReference>
<comment type="caution">
    <text evidence="2">The sequence shown here is derived from an EMBL/GenBank/DDBJ whole genome shotgun (WGS) entry which is preliminary data.</text>
</comment>
<reference evidence="2" key="1">
    <citation type="submission" date="2021-01" db="EMBL/GenBank/DDBJ databases">
        <authorList>
            <consortium name="Genoscope - CEA"/>
            <person name="William W."/>
        </authorList>
    </citation>
    <scope>NUCLEOTIDE SEQUENCE</scope>
</reference>
<gene>
    <name evidence="2" type="ORF">PPRIM_AZ9-3.1.T0250277</name>
</gene>
<proteinExistence type="predicted"/>
<dbReference type="AlphaFoldDB" id="A0A8S1KT93"/>